<keyword evidence="2" id="KW-0812">Transmembrane</keyword>
<sequence>MKKKNLFLSVFILVITVAAVIYFFLNQKTGDVLSKKPPEGVFRVNENQLREMQKEAAKEGQTIEIHGGPLDNMGGK</sequence>
<protein>
    <submittedName>
        <fullName evidence="3">Uncharacterized protein</fullName>
    </submittedName>
</protein>
<keyword evidence="2" id="KW-1133">Transmembrane helix</keyword>
<dbReference type="Proteomes" id="UP001321861">
    <property type="component" value="Chromosome"/>
</dbReference>
<evidence type="ECO:0000256" key="1">
    <source>
        <dbReference type="SAM" id="MobiDB-lite"/>
    </source>
</evidence>
<gene>
    <name evidence="3" type="ORF">XA3_05410</name>
</gene>
<feature type="region of interest" description="Disordered" evidence="1">
    <location>
        <begin position="56"/>
        <end position="76"/>
    </location>
</feature>
<dbReference type="RefSeq" id="WP_317636021.1">
    <property type="nucleotide sequence ID" value="NZ_AP026802.1"/>
</dbReference>
<dbReference type="KEGG" id="xap:XA3_05410"/>
<reference evidence="3 4" key="1">
    <citation type="journal article" date="2023" name="Microbiol. Spectr.">
        <title>Symbiosis of Carpenter Bees with Uncharacterized Lactic Acid Bacteria Showing NAD Auxotrophy.</title>
        <authorList>
            <person name="Kawasaki S."/>
            <person name="Ozawa K."/>
            <person name="Mori T."/>
            <person name="Yamamoto A."/>
            <person name="Ito M."/>
            <person name="Ohkuma M."/>
            <person name="Sakamoto M."/>
            <person name="Matsutani M."/>
        </authorList>
    </citation>
    <scope>NUCLEOTIDE SEQUENCE [LARGE SCALE GENOMIC DNA]</scope>
    <source>
        <strain evidence="3 4">XA3</strain>
    </source>
</reference>
<keyword evidence="2" id="KW-0472">Membrane</keyword>
<name>A0AAU9D716_9LACO</name>
<evidence type="ECO:0000256" key="2">
    <source>
        <dbReference type="SAM" id="Phobius"/>
    </source>
</evidence>
<evidence type="ECO:0000313" key="3">
    <source>
        <dbReference type="EMBL" id="BDR58100.1"/>
    </source>
</evidence>
<keyword evidence="4" id="KW-1185">Reference proteome</keyword>
<dbReference type="EMBL" id="AP026802">
    <property type="protein sequence ID" value="BDR58100.1"/>
    <property type="molecule type" value="Genomic_DNA"/>
</dbReference>
<dbReference type="AlphaFoldDB" id="A0AAU9D716"/>
<evidence type="ECO:0000313" key="4">
    <source>
        <dbReference type="Proteomes" id="UP001321861"/>
    </source>
</evidence>
<organism evidence="3 4">
    <name type="scientific">Xylocopilactobacillus apicola</name>
    <dbReference type="NCBI Taxonomy" id="2932184"/>
    <lineage>
        <taxon>Bacteria</taxon>
        <taxon>Bacillati</taxon>
        <taxon>Bacillota</taxon>
        <taxon>Bacilli</taxon>
        <taxon>Lactobacillales</taxon>
        <taxon>Lactobacillaceae</taxon>
        <taxon>Xylocopilactobacillus</taxon>
    </lineage>
</organism>
<accession>A0AAU9D716</accession>
<feature type="transmembrane region" description="Helical" evidence="2">
    <location>
        <begin position="6"/>
        <end position="25"/>
    </location>
</feature>
<proteinExistence type="predicted"/>